<gene>
    <name evidence="2" type="ORF">F4560_008580</name>
</gene>
<sequence length="220" mass="22369">MRKAIVTGGAGGIGTAISTALAAEHEVIVTYQGQRDRAEALGLRAERFDLADPDGAAELLAATGPVDVLVHNAVVWPRGDWREALRANVEGSLALVKAYLPGMVAAGWGRVVLLSSGVARSGMRGADGYGAAKAAMHGAARSLAWDVGPAGVTVNVVLPGLTATPALDRLPADAVADVIAHTPLRRLPTPEEVAAAVVFFASPAASGVTGQELLVDGGRD</sequence>
<reference evidence="2 3" key="1">
    <citation type="submission" date="2020-08" db="EMBL/GenBank/DDBJ databases">
        <title>Sequencing the genomes of 1000 actinobacteria strains.</title>
        <authorList>
            <person name="Klenk H.-P."/>
        </authorList>
    </citation>
    <scope>NUCLEOTIDE SEQUENCE [LARGE SCALE GENOMIC DNA]</scope>
    <source>
        <strain evidence="2 3">DSM 45486</strain>
    </source>
</reference>
<protein>
    <submittedName>
        <fullName evidence="2">3-oxoacyl-[acyl-carrier protein] reductase</fullName>
        <ecNumber evidence="2">1.1.1.100</ecNumber>
    </submittedName>
</protein>
<comment type="similarity">
    <text evidence="1">Belongs to the short-chain dehydrogenases/reductases (SDR) family.</text>
</comment>
<dbReference type="PANTHER" id="PTHR42879:SF2">
    <property type="entry name" value="3-OXOACYL-[ACYL-CARRIER-PROTEIN] REDUCTASE FABG"/>
    <property type="match status" value="1"/>
</dbReference>
<dbReference type="Gene3D" id="3.40.50.720">
    <property type="entry name" value="NAD(P)-binding Rossmann-like Domain"/>
    <property type="match status" value="1"/>
</dbReference>
<evidence type="ECO:0000256" key="1">
    <source>
        <dbReference type="ARBA" id="ARBA00006484"/>
    </source>
</evidence>
<dbReference type="EMBL" id="JACHMO010000001">
    <property type="protein sequence ID" value="MBB5808812.1"/>
    <property type="molecule type" value="Genomic_DNA"/>
</dbReference>
<keyword evidence="3" id="KW-1185">Reference proteome</keyword>
<evidence type="ECO:0000313" key="2">
    <source>
        <dbReference type="EMBL" id="MBB5808812.1"/>
    </source>
</evidence>
<keyword evidence="2" id="KW-0560">Oxidoreductase</keyword>
<dbReference type="PRINTS" id="PR00080">
    <property type="entry name" value="SDRFAMILY"/>
</dbReference>
<dbReference type="AlphaFoldDB" id="A0A7W9M622"/>
<organism evidence="2 3">
    <name type="scientific">Saccharothrix ecbatanensis</name>
    <dbReference type="NCBI Taxonomy" id="1105145"/>
    <lineage>
        <taxon>Bacteria</taxon>
        <taxon>Bacillati</taxon>
        <taxon>Actinomycetota</taxon>
        <taxon>Actinomycetes</taxon>
        <taxon>Pseudonocardiales</taxon>
        <taxon>Pseudonocardiaceae</taxon>
        <taxon>Saccharothrix</taxon>
    </lineage>
</organism>
<dbReference type="SUPFAM" id="SSF51735">
    <property type="entry name" value="NAD(P)-binding Rossmann-fold domains"/>
    <property type="match status" value="1"/>
</dbReference>
<dbReference type="InterPro" id="IPR002347">
    <property type="entry name" value="SDR_fam"/>
</dbReference>
<comment type="caution">
    <text evidence="2">The sequence shown here is derived from an EMBL/GenBank/DDBJ whole genome shotgun (WGS) entry which is preliminary data.</text>
</comment>
<dbReference type="InterPro" id="IPR050259">
    <property type="entry name" value="SDR"/>
</dbReference>
<dbReference type="GO" id="GO:0004316">
    <property type="term" value="F:3-oxoacyl-[acyl-carrier-protein] reductase (NADPH) activity"/>
    <property type="evidence" value="ECO:0007669"/>
    <property type="project" value="UniProtKB-EC"/>
</dbReference>
<dbReference type="PANTHER" id="PTHR42879">
    <property type="entry name" value="3-OXOACYL-(ACYL-CARRIER-PROTEIN) REDUCTASE"/>
    <property type="match status" value="1"/>
</dbReference>
<name>A0A7W9M622_9PSEU</name>
<dbReference type="EC" id="1.1.1.100" evidence="2"/>
<accession>A0A7W9M622</accession>
<dbReference type="PRINTS" id="PR00081">
    <property type="entry name" value="GDHRDH"/>
</dbReference>
<dbReference type="InterPro" id="IPR036291">
    <property type="entry name" value="NAD(P)-bd_dom_sf"/>
</dbReference>
<dbReference type="Proteomes" id="UP000552097">
    <property type="component" value="Unassembled WGS sequence"/>
</dbReference>
<dbReference type="RefSeq" id="WP_184928671.1">
    <property type="nucleotide sequence ID" value="NZ_JACHMO010000001.1"/>
</dbReference>
<proteinExistence type="inferred from homology"/>
<evidence type="ECO:0000313" key="3">
    <source>
        <dbReference type="Proteomes" id="UP000552097"/>
    </source>
</evidence>
<dbReference type="Pfam" id="PF13561">
    <property type="entry name" value="adh_short_C2"/>
    <property type="match status" value="1"/>
</dbReference>